<proteinExistence type="predicted"/>
<evidence type="ECO:0000313" key="1">
    <source>
        <dbReference type="EMBL" id="QHT09309.1"/>
    </source>
</evidence>
<sequence>MSDIKNKFNVDDHVIILGCEHLTWKITNTKKNNEHNYIYSLMLVDGDFEIESLPWVPEVLLLLIVVGADVFTLEDESQSCITEVSLVN</sequence>
<dbReference type="EMBL" id="MN739509">
    <property type="protein sequence ID" value="QHT09309.1"/>
    <property type="molecule type" value="Genomic_DNA"/>
</dbReference>
<organism evidence="1">
    <name type="scientific">viral metagenome</name>
    <dbReference type="NCBI Taxonomy" id="1070528"/>
    <lineage>
        <taxon>unclassified sequences</taxon>
        <taxon>metagenomes</taxon>
        <taxon>organismal metagenomes</taxon>
    </lineage>
</organism>
<dbReference type="AlphaFoldDB" id="A0A6C0D084"/>
<protein>
    <submittedName>
        <fullName evidence="1">Uncharacterized protein</fullName>
    </submittedName>
</protein>
<reference evidence="1" key="1">
    <citation type="journal article" date="2020" name="Nature">
        <title>Giant virus diversity and host interactions through global metagenomics.</title>
        <authorList>
            <person name="Schulz F."/>
            <person name="Roux S."/>
            <person name="Paez-Espino D."/>
            <person name="Jungbluth S."/>
            <person name="Walsh D.A."/>
            <person name="Denef V.J."/>
            <person name="McMahon K.D."/>
            <person name="Konstantinidis K.T."/>
            <person name="Eloe-Fadrosh E.A."/>
            <person name="Kyrpides N.C."/>
            <person name="Woyke T."/>
        </authorList>
    </citation>
    <scope>NUCLEOTIDE SEQUENCE</scope>
    <source>
        <strain evidence="1">GVMAG-M-3300023110-24</strain>
    </source>
</reference>
<name>A0A6C0D084_9ZZZZ</name>
<accession>A0A6C0D084</accession>